<keyword evidence="3" id="KW-1185">Reference proteome</keyword>
<keyword evidence="1" id="KW-1133">Transmembrane helix</keyword>
<protein>
    <submittedName>
        <fullName evidence="2">Uncharacterized protein</fullName>
    </submittedName>
</protein>
<dbReference type="eggNOG" id="ENOG502RKJB">
    <property type="taxonomic scope" value="Eukaryota"/>
</dbReference>
<organism evidence="2 3">
    <name type="scientific">Chaetomium globosum (strain ATCC 6205 / CBS 148.51 / DSM 1962 / NBRC 6347 / NRRL 1970)</name>
    <name type="common">Soil fungus</name>
    <dbReference type="NCBI Taxonomy" id="306901"/>
    <lineage>
        <taxon>Eukaryota</taxon>
        <taxon>Fungi</taxon>
        <taxon>Dikarya</taxon>
        <taxon>Ascomycota</taxon>
        <taxon>Pezizomycotina</taxon>
        <taxon>Sordariomycetes</taxon>
        <taxon>Sordariomycetidae</taxon>
        <taxon>Sordariales</taxon>
        <taxon>Chaetomiaceae</taxon>
        <taxon>Chaetomium</taxon>
    </lineage>
</organism>
<evidence type="ECO:0000256" key="1">
    <source>
        <dbReference type="SAM" id="Phobius"/>
    </source>
</evidence>
<keyword evidence="1" id="KW-0472">Membrane</keyword>
<keyword evidence="1" id="KW-0812">Transmembrane</keyword>
<feature type="transmembrane region" description="Helical" evidence="1">
    <location>
        <begin position="69"/>
        <end position="91"/>
    </location>
</feature>
<reference evidence="3" key="1">
    <citation type="journal article" date="2015" name="Genome Announc.">
        <title>Draft genome sequence of the cellulolytic fungus Chaetomium globosum.</title>
        <authorList>
            <person name="Cuomo C.A."/>
            <person name="Untereiner W.A."/>
            <person name="Ma L.-J."/>
            <person name="Grabherr M."/>
            <person name="Birren B.W."/>
        </authorList>
    </citation>
    <scope>NUCLEOTIDE SEQUENCE [LARGE SCALE GENOMIC DNA]</scope>
    <source>
        <strain evidence="3">ATCC 6205 / CBS 148.51 / DSM 1962 / NBRC 6347 / NRRL 1970</strain>
    </source>
</reference>
<dbReference type="RefSeq" id="XP_001220961.1">
    <property type="nucleotide sequence ID" value="XM_001220960.1"/>
</dbReference>
<evidence type="ECO:0000313" key="2">
    <source>
        <dbReference type="EMBL" id="EAQ93505.1"/>
    </source>
</evidence>
<dbReference type="HOGENOM" id="CLU_1533621_0_0_1"/>
<dbReference type="GeneID" id="4386772"/>
<proteinExistence type="predicted"/>
<dbReference type="Proteomes" id="UP000001056">
    <property type="component" value="Unassembled WGS sequence"/>
</dbReference>
<accession>Q2HDG4</accession>
<evidence type="ECO:0000313" key="3">
    <source>
        <dbReference type="Proteomes" id="UP000001056"/>
    </source>
</evidence>
<gene>
    <name evidence="2" type="ORF">CHGG_01740</name>
</gene>
<dbReference type="EMBL" id="CH408029">
    <property type="protein sequence ID" value="EAQ93505.1"/>
    <property type="molecule type" value="Genomic_DNA"/>
</dbReference>
<dbReference type="VEuPathDB" id="FungiDB:CHGG_01740"/>
<dbReference type="AlphaFoldDB" id="Q2HDG4"/>
<sequence length="178" mass="20783">MTNLKHERSLATAGLEVMTIWDFREYMFSLENLKENLTPALRYSWQCLAAATFVKAVQLYFWPSPEPKVVGWALTGLTVYHAGFTLAYRWFLHLIGRCQRHTEQLAHNVKELLRQRVSEGTYREGGVEDLSEDDVRAWCGREFRVLNYVASNRAVRSDFYQSGPVWGIFEFFAGWYII</sequence>
<dbReference type="InParanoid" id="Q2HDG4"/>
<name>Q2HDG4_CHAGB</name>
<dbReference type="OrthoDB" id="5220547at2759"/>